<protein>
    <submittedName>
        <fullName evidence="1">Unannotated protein</fullName>
    </submittedName>
</protein>
<proteinExistence type="predicted"/>
<accession>A0A6J6RCR0</accession>
<sequence>MTSNEIRTPNATEVPHWRVLIGRPVMIGTSTQKVNGSLRKVAGSVGVSKDERRASLGGHRTIEKMERIGHHSRIEHIVCGEWSTPEIHSLGIHMTVIANRCRHMGHRFRSCSVHVHVTTCHQCKFSSSEHPVRRHKFVCRSSPRCSGCMLAITAGFSGRNQYRVRQTTGNGHGTFNDSRDAKR</sequence>
<reference evidence="1" key="1">
    <citation type="submission" date="2020-05" db="EMBL/GenBank/DDBJ databases">
        <authorList>
            <person name="Chiriac C."/>
            <person name="Salcher M."/>
            <person name="Ghai R."/>
            <person name="Kavagutti S V."/>
        </authorList>
    </citation>
    <scope>NUCLEOTIDE SEQUENCE</scope>
</reference>
<dbReference type="EMBL" id="CAEZXY010000114">
    <property type="protein sequence ID" value="CAB4721800.1"/>
    <property type="molecule type" value="Genomic_DNA"/>
</dbReference>
<dbReference type="AlphaFoldDB" id="A0A6J6RCR0"/>
<name>A0A6J6RCR0_9ZZZZ</name>
<organism evidence="1">
    <name type="scientific">freshwater metagenome</name>
    <dbReference type="NCBI Taxonomy" id="449393"/>
    <lineage>
        <taxon>unclassified sequences</taxon>
        <taxon>metagenomes</taxon>
        <taxon>ecological metagenomes</taxon>
    </lineage>
</organism>
<gene>
    <name evidence="1" type="ORF">UFOPK2624_01759</name>
</gene>
<evidence type="ECO:0000313" key="1">
    <source>
        <dbReference type="EMBL" id="CAB4721800.1"/>
    </source>
</evidence>